<dbReference type="EMBL" id="CP048649">
    <property type="protein sequence ID" value="QIB68636.1"/>
    <property type="molecule type" value="Genomic_DNA"/>
</dbReference>
<proteinExistence type="predicted"/>
<gene>
    <name evidence="1" type="ORF">Ami103574_04565</name>
</gene>
<protein>
    <recommendedName>
        <fullName evidence="3">Phage protein</fullName>
    </recommendedName>
</protein>
<name>A0A858BX20_9FIRM</name>
<dbReference type="InterPro" id="IPR049254">
    <property type="entry name" value="Phage_tail_terminator"/>
</dbReference>
<dbReference type="Pfam" id="PF20765">
    <property type="entry name" value="Phage_tail_terminator_8"/>
    <property type="match status" value="1"/>
</dbReference>
<dbReference type="AlphaFoldDB" id="A0A858BX20"/>
<accession>A0A858BX20</accession>
<evidence type="ECO:0000313" key="1">
    <source>
        <dbReference type="EMBL" id="QIB68636.1"/>
    </source>
</evidence>
<evidence type="ECO:0000313" key="2">
    <source>
        <dbReference type="Proteomes" id="UP000466848"/>
    </source>
</evidence>
<keyword evidence="2" id="KW-1185">Reference proteome</keyword>
<reference evidence="1 2" key="1">
    <citation type="submission" date="2020-02" db="EMBL/GenBank/DDBJ databases">
        <authorList>
            <person name="Kim Y.B."/>
            <person name="Roh S.W."/>
        </authorList>
    </citation>
    <scope>NUCLEOTIDE SEQUENCE [LARGE SCALE GENOMIC DNA]</scope>
    <source>
        <strain evidence="1 2">DSM 103574</strain>
    </source>
</reference>
<evidence type="ECO:0008006" key="3">
    <source>
        <dbReference type="Google" id="ProtNLM"/>
    </source>
</evidence>
<dbReference type="Proteomes" id="UP000466848">
    <property type="component" value="Chromosome"/>
</dbReference>
<dbReference type="RefSeq" id="WP_163065499.1">
    <property type="nucleotide sequence ID" value="NZ_CP048649.1"/>
</dbReference>
<sequence length="143" mass="16449">MLNQIIEGITVQLQSAFGENVTVYSEENQQELLKPCFLISLLRAAQKPFPGNRYHREYSMDIQYFPGEGQAPNHDMNQIAEKLLDVLEYVQTEAGQIRGTNMSCEKRAEGLHFLVNYDLYVRKERTREEAMGEFVIASGIKEE</sequence>
<dbReference type="KEGG" id="abut:Ami103574_04565"/>
<organism evidence="1 2">
    <name type="scientific">Aminipila butyrica</name>
    <dbReference type="NCBI Taxonomy" id="433296"/>
    <lineage>
        <taxon>Bacteria</taxon>
        <taxon>Bacillati</taxon>
        <taxon>Bacillota</taxon>
        <taxon>Clostridia</taxon>
        <taxon>Peptostreptococcales</taxon>
        <taxon>Anaerovoracaceae</taxon>
        <taxon>Aminipila</taxon>
    </lineage>
</organism>